<evidence type="ECO:0000313" key="4">
    <source>
        <dbReference type="Proteomes" id="UP000702954"/>
    </source>
</evidence>
<reference evidence="1 4" key="1">
    <citation type="journal article" date="2018" name="Int. J. Syst. Evol. Microbiol.">
        <title>Draft Genome Sequence of Faecalimonas umbilicata JCM 30896T, an Acetate-Producing Bacterium Isolated from Human Feces.</title>
        <authorList>
            <person name="Sakamoto M."/>
            <person name="Ikeyama N."/>
            <person name="Yuki M."/>
            <person name="Ohkuma M."/>
        </authorList>
    </citation>
    <scope>NUCLEOTIDE SEQUENCE [LARGE SCALE GENOMIC DNA]</scope>
    <source>
        <strain evidence="1 4">EGH7</strain>
    </source>
</reference>
<accession>A0A4V2UQF0</accession>
<dbReference type="EMBL" id="BHEO01000002">
    <property type="protein sequence ID" value="GBU04119.1"/>
    <property type="molecule type" value="Genomic_DNA"/>
</dbReference>
<evidence type="ECO:0000313" key="2">
    <source>
        <dbReference type="EMBL" id="TCS70260.1"/>
    </source>
</evidence>
<reference evidence="2 3" key="2">
    <citation type="submission" date="2019-03" db="EMBL/GenBank/DDBJ databases">
        <title>Genomic Encyclopedia of Type Strains, Phase IV (KMG-IV): sequencing the most valuable type-strain genomes for metagenomic binning, comparative biology and taxonomic classification.</title>
        <authorList>
            <person name="Goeker M."/>
        </authorList>
    </citation>
    <scope>NUCLEOTIDE SEQUENCE [LARGE SCALE GENOMIC DNA]</scope>
    <source>
        <strain evidence="2 3">DSM 103426</strain>
    </source>
</reference>
<name>A0A4V2UQF0_9FIRM</name>
<sequence>MKIIVCVGDNNAMLFHNRRISRDRAVIEDILRMVSQEVKKDGRARIWMNEYSSELFRTYSGDISVSERFLEEAGEEEYCFVENVPIQEYKDEIQTVVLYRWNRKYPADIRFAMDLSRWKMVECVEFSGHSHEKITKEVYVR</sequence>
<keyword evidence="4" id="KW-1185">Reference proteome</keyword>
<evidence type="ECO:0000313" key="3">
    <source>
        <dbReference type="Proteomes" id="UP000294613"/>
    </source>
</evidence>
<dbReference type="Proteomes" id="UP000294613">
    <property type="component" value="Unassembled WGS sequence"/>
</dbReference>
<dbReference type="AlphaFoldDB" id="A0A4V2UQF0"/>
<comment type="caution">
    <text evidence="2">The sequence shown here is derived from an EMBL/GenBank/DDBJ whole genome shotgun (WGS) entry which is preliminary data.</text>
</comment>
<dbReference type="RefSeq" id="WP_116441162.1">
    <property type="nucleotide sequence ID" value="NZ_BHEO01000002.1"/>
</dbReference>
<proteinExistence type="predicted"/>
<evidence type="ECO:0000313" key="1">
    <source>
        <dbReference type="EMBL" id="GBU04119.1"/>
    </source>
</evidence>
<dbReference type="Proteomes" id="UP000702954">
    <property type="component" value="Unassembled WGS sequence"/>
</dbReference>
<protein>
    <submittedName>
        <fullName evidence="2">Uncharacterized protein</fullName>
    </submittedName>
</protein>
<dbReference type="EMBL" id="SLZV01000001">
    <property type="protein sequence ID" value="TCS70260.1"/>
    <property type="molecule type" value="Genomic_DNA"/>
</dbReference>
<organism evidence="2 3">
    <name type="scientific">Faecalimonas umbilicata</name>
    <dbReference type="NCBI Taxonomy" id="1912855"/>
    <lineage>
        <taxon>Bacteria</taxon>
        <taxon>Bacillati</taxon>
        <taxon>Bacillota</taxon>
        <taxon>Clostridia</taxon>
        <taxon>Lachnospirales</taxon>
        <taxon>Lachnospiraceae</taxon>
        <taxon>Faecalimonas</taxon>
    </lineage>
</organism>
<gene>
    <name evidence="2" type="ORF">EDD74_101108</name>
    <name evidence="1" type="ORF">FAEUMB_06600</name>
</gene>